<dbReference type="RefSeq" id="WP_380939938.1">
    <property type="nucleotide sequence ID" value="NZ_JBHUFC010000003.1"/>
</dbReference>
<evidence type="ECO:0000313" key="2">
    <source>
        <dbReference type="Proteomes" id="UP001597283"/>
    </source>
</evidence>
<proteinExistence type="predicted"/>
<sequence length="147" mass="16290">MDHVLSTVVTDNVIDTPARRAELADNFVLYMQRAVNRAPEAAASRRAIANAVAEVASEAGAEGIDLELLRLEPSPINVFGKPRVEDEHAQVFYVHIVLPHLENGILTRDSYTIDADGAEEFADYLRNRTLPELREVVRAQRTPESIG</sequence>
<comment type="caution">
    <text evidence="1">The sequence shown here is derived from an EMBL/GenBank/DDBJ whole genome shotgun (WGS) entry which is preliminary data.</text>
</comment>
<keyword evidence="2" id="KW-1185">Reference proteome</keyword>
<evidence type="ECO:0000313" key="1">
    <source>
        <dbReference type="EMBL" id="MFD1787567.1"/>
    </source>
</evidence>
<reference evidence="2" key="1">
    <citation type="journal article" date="2019" name="Int. J. Syst. Evol. Microbiol.">
        <title>The Global Catalogue of Microorganisms (GCM) 10K type strain sequencing project: providing services to taxonomists for standard genome sequencing and annotation.</title>
        <authorList>
            <consortium name="The Broad Institute Genomics Platform"/>
            <consortium name="The Broad Institute Genome Sequencing Center for Infectious Disease"/>
            <person name="Wu L."/>
            <person name="Ma J."/>
        </authorList>
    </citation>
    <scope>NUCLEOTIDE SEQUENCE [LARGE SCALE GENOMIC DNA]</scope>
    <source>
        <strain evidence="2">Q85</strain>
    </source>
</reference>
<dbReference type="EMBL" id="JBHUFC010000003">
    <property type="protein sequence ID" value="MFD1787567.1"/>
    <property type="molecule type" value="Genomic_DNA"/>
</dbReference>
<name>A0ABW4NC66_9SPHN</name>
<gene>
    <name evidence="1" type="ORF">ACFSC3_08285</name>
</gene>
<organism evidence="1 2">
    <name type="scientific">Sphingomonas floccifaciens</name>
    <dbReference type="NCBI Taxonomy" id="1844115"/>
    <lineage>
        <taxon>Bacteria</taxon>
        <taxon>Pseudomonadati</taxon>
        <taxon>Pseudomonadota</taxon>
        <taxon>Alphaproteobacteria</taxon>
        <taxon>Sphingomonadales</taxon>
        <taxon>Sphingomonadaceae</taxon>
        <taxon>Sphingomonas</taxon>
    </lineage>
</organism>
<dbReference type="Proteomes" id="UP001597283">
    <property type="component" value="Unassembled WGS sequence"/>
</dbReference>
<accession>A0ABW4NC66</accession>
<protein>
    <submittedName>
        <fullName evidence="1">Uncharacterized protein</fullName>
    </submittedName>
</protein>